<accession>L0JSY9</accession>
<dbReference type="HOGENOM" id="CLU_726872_0_0_2"/>
<dbReference type="RefSeq" id="WP_006182486.1">
    <property type="nucleotide sequence ID" value="NC_019967.1"/>
</dbReference>
<dbReference type="KEGG" id="npe:Natpe_4035"/>
<feature type="compositionally biased region" description="Polar residues" evidence="1">
    <location>
        <begin position="335"/>
        <end position="344"/>
    </location>
</feature>
<geneLocation type="plasmid" evidence="2 4">
    <name>pNATPE01</name>
</geneLocation>
<protein>
    <recommendedName>
        <fullName evidence="6">Cell surface glycoprotein</fullName>
    </recommendedName>
</protein>
<keyword evidence="5" id="KW-1185">Reference proteome</keyword>
<feature type="compositionally biased region" description="Gly residues" evidence="1">
    <location>
        <begin position="252"/>
        <end position="268"/>
    </location>
</feature>
<name>L0JSY9_NATP1</name>
<evidence type="ECO:0000313" key="2">
    <source>
        <dbReference type="EMBL" id="AGB33762.1"/>
    </source>
</evidence>
<dbReference type="Proteomes" id="UP000010843">
    <property type="component" value="Plasmid pNATPE01"/>
</dbReference>
<sequence length="375" mass="38685">MRTGSLSVAVGLLLAATVLLAVPVASQSGYDIEVVNAVSTPEETIELAGTEYSVDGVGIIEPGEPIEMKVTSSDQYRVYLYNTDEKSEYDNVWSADETRVAMGTENDALNTSALEPGTYMLSLEPRGEGRQAVYPVVVQEFELSVEVPETVSTEEEAEFTASVEPAGAASDVDTVDVAIWDEENKDVTEIELEADGEGEFSTAVDPAELGEGEYNVYGGVLSEEEVEGYPTAVAVDSGSMFTVTSDSEGEDGTSGGNTGSGGTGGGSPSSGTENGSDSSSEKDSSPENKAGNETDSSDETDSASGGEAGSAPSESIGGDNETESDTDQDQRIEPTNESDTSDGSAETDGESLGSPGPGPVITLLVLLVVGVRVSH</sequence>
<proteinExistence type="predicted"/>
<gene>
    <name evidence="2" type="ordered locus">Natpe_4035</name>
    <name evidence="3" type="ORF">C488_15692</name>
</gene>
<feature type="region of interest" description="Disordered" evidence="1">
    <location>
        <begin position="242"/>
        <end position="360"/>
    </location>
</feature>
<evidence type="ECO:0000313" key="4">
    <source>
        <dbReference type="Proteomes" id="UP000010843"/>
    </source>
</evidence>
<dbReference type="eggNOG" id="arCOG01144">
    <property type="taxonomic scope" value="Archaea"/>
</dbReference>
<dbReference type="OrthoDB" id="206466at2157"/>
<feature type="compositionally biased region" description="Basic and acidic residues" evidence="1">
    <location>
        <begin position="279"/>
        <end position="292"/>
    </location>
</feature>
<reference evidence="4" key="2">
    <citation type="submission" date="2012-02" db="EMBL/GenBank/DDBJ databases">
        <title>Complete sequence of plasmid 1 of Natrinema pellirubrum DSM 15624.</title>
        <authorList>
            <person name="Lucas S."/>
            <person name="Han J."/>
            <person name="Lapidus A."/>
            <person name="Cheng J.-F."/>
            <person name="Goodwin L."/>
            <person name="Pitluck S."/>
            <person name="Peters L."/>
            <person name="Teshima H."/>
            <person name="Detter J.C."/>
            <person name="Han C."/>
            <person name="Tapia R."/>
            <person name="Land M."/>
            <person name="Hauser L."/>
            <person name="Kyrpides N."/>
            <person name="Ivanova N."/>
            <person name="Pagani I."/>
            <person name="Sproer C."/>
            <person name="Anderson I."/>
            <person name="Woyke T."/>
        </authorList>
    </citation>
    <scope>NUCLEOTIDE SEQUENCE [LARGE SCALE GENOMIC DNA]</scope>
    <source>
        <strain evidence="4">DSM 15624 / JCM 10476 / NCIMB 786</strain>
        <plasmid evidence="4">pNATPE01</plasmid>
    </source>
</reference>
<dbReference type="PROSITE" id="PS50194">
    <property type="entry name" value="FILAMIN_REPEAT"/>
    <property type="match status" value="1"/>
</dbReference>
<feature type="compositionally biased region" description="Low complexity" evidence="1">
    <location>
        <begin position="302"/>
        <end position="318"/>
    </location>
</feature>
<dbReference type="Proteomes" id="UP000011593">
    <property type="component" value="Unassembled WGS sequence"/>
</dbReference>
<evidence type="ECO:0000256" key="1">
    <source>
        <dbReference type="SAM" id="MobiDB-lite"/>
    </source>
</evidence>
<reference evidence="3 5" key="3">
    <citation type="journal article" date="2014" name="PLoS Genet.">
        <title>Phylogenetically driven sequencing of extremely halophilic archaea reveals strategies for static and dynamic osmo-response.</title>
        <authorList>
            <person name="Becker E.A."/>
            <person name="Seitzer P.M."/>
            <person name="Tritt A."/>
            <person name="Larsen D."/>
            <person name="Krusor M."/>
            <person name="Yao A.I."/>
            <person name="Wu D."/>
            <person name="Madern D."/>
            <person name="Eisen J.A."/>
            <person name="Darling A.E."/>
            <person name="Facciotti M.T."/>
        </authorList>
    </citation>
    <scope>NUCLEOTIDE SEQUENCE [LARGE SCALE GENOMIC DNA]</scope>
    <source>
        <strain evidence="3 5">DSM 15624</strain>
    </source>
</reference>
<evidence type="ECO:0000313" key="5">
    <source>
        <dbReference type="Proteomes" id="UP000011593"/>
    </source>
</evidence>
<dbReference type="GeneID" id="31829986"/>
<feature type="compositionally biased region" description="Low complexity" evidence="1">
    <location>
        <begin position="269"/>
        <end position="278"/>
    </location>
</feature>
<keyword evidence="2" id="KW-0614">Plasmid</keyword>
<dbReference type="InterPro" id="IPR017868">
    <property type="entry name" value="Filamin/ABP280_repeat-like"/>
</dbReference>
<organism evidence="2 4">
    <name type="scientific">Natrinema pellirubrum (strain DSM 15624 / CIP 106293 / JCM 10476 / NCIMB 786 / 157)</name>
    <dbReference type="NCBI Taxonomy" id="797303"/>
    <lineage>
        <taxon>Archaea</taxon>
        <taxon>Methanobacteriati</taxon>
        <taxon>Methanobacteriota</taxon>
        <taxon>Stenosarchaea group</taxon>
        <taxon>Halobacteria</taxon>
        <taxon>Halobacteriales</taxon>
        <taxon>Natrialbaceae</taxon>
        <taxon>Natrinema</taxon>
    </lineage>
</organism>
<dbReference type="EMBL" id="AOIE01000097">
    <property type="protein sequence ID" value="ELY71979.1"/>
    <property type="molecule type" value="Genomic_DNA"/>
</dbReference>
<evidence type="ECO:0008006" key="6">
    <source>
        <dbReference type="Google" id="ProtNLM"/>
    </source>
</evidence>
<dbReference type="EMBL" id="CP003373">
    <property type="protein sequence ID" value="AGB33762.1"/>
    <property type="molecule type" value="Genomic_DNA"/>
</dbReference>
<evidence type="ECO:0000313" key="3">
    <source>
        <dbReference type="EMBL" id="ELY71979.1"/>
    </source>
</evidence>
<dbReference type="AlphaFoldDB" id="L0JSY9"/>
<reference evidence="2" key="1">
    <citation type="submission" date="2012-02" db="EMBL/GenBank/DDBJ databases">
        <title>Complete sequence of plasmid 1 of Natrinema pellirubrum DSM 15624.</title>
        <authorList>
            <consortium name="US DOE Joint Genome Institute"/>
            <person name="Lucas S."/>
            <person name="Han J."/>
            <person name="Lapidus A."/>
            <person name="Cheng J.-F."/>
            <person name="Goodwin L."/>
            <person name="Pitluck S."/>
            <person name="Peters L."/>
            <person name="Teshima H."/>
            <person name="Detter J.C."/>
            <person name="Han C."/>
            <person name="Tapia R."/>
            <person name="Land M."/>
            <person name="Hauser L."/>
            <person name="Kyrpides N."/>
            <person name="Ivanova N."/>
            <person name="Pagani I."/>
            <person name="Sproer C."/>
            <person name="Anderson I."/>
            <person name="Woyke T."/>
        </authorList>
    </citation>
    <scope>NUCLEOTIDE SEQUENCE</scope>
    <source>
        <strain evidence="2">DSM 15624</strain>
        <plasmid evidence="2">pNATPE01</plasmid>
    </source>
</reference>